<gene>
    <name evidence="1" type="ORF">GJV77_12030</name>
</gene>
<dbReference type="AlphaFoldDB" id="A0A7K1GP57"/>
<name>A0A7K1GP57_9FLAO</name>
<reference evidence="1 2" key="1">
    <citation type="journal article" date="2006" name="Int. J. Syst. Evol. Microbiol.">
        <title>Myroides pelagicus sp. nov., isolated from seawater in Thailand.</title>
        <authorList>
            <person name="Yoon J."/>
            <person name="Maneerat S."/>
            <person name="Kawai F."/>
            <person name="Yokota A."/>
        </authorList>
    </citation>
    <scope>NUCLEOTIDE SEQUENCE [LARGE SCALE GENOMIC DNA]</scope>
    <source>
        <strain evidence="1 2">SM1T</strain>
    </source>
</reference>
<evidence type="ECO:0000313" key="2">
    <source>
        <dbReference type="Proteomes" id="UP000488936"/>
    </source>
</evidence>
<protein>
    <recommendedName>
        <fullName evidence="3">Cytochrome C</fullName>
    </recommendedName>
</protein>
<evidence type="ECO:0008006" key="3">
    <source>
        <dbReference type="Google" id="ProtNLM"/>
    </source>
</evidence>
<dbReference type="RefSeq" id="WP_155036608.1">
    <property type="nucleotide sequence ID" value="NZ_JAYMMG010000008.1"/>
</dbReference>
<organism evidence="1 2">
    <name type="scientific">Myroides pelagicus</name>
    <dbReference type="NCBI Taxonomy" id="270914"/>
    <lineage>
        <taxon>Bacteria</taxon>
        <taxon>Pseudomonadati</taxon>
        <taxon>Bacteroidota</taxon>
        <taxon>Flavobacteriia</taxon>
        <taxon>Flavobacteriales</taxon>
        <taxon>Flavobacteriaceae</taxon>
        <taxon>Myroides</taxon>
    </lineage>
</organism>
<dbReference type="Proteomes" id="UP000488936">
    <property type="component" value="Unassembled WGS sequence"/>
</dbReference>
<sequence>MVFRNRILLLTVLFVVFSSCKEQKQTEIEEETSFQMYNLSPMAALMEQMYGQMAHAKEVIEQGSEQIDLGEFPVMHNELLTTELTDPRDRDFFFTDQAEKFLILERKLYASSKETIVEDYNAVVNSCLACHIKKCGGPIPRIKKLFIR</sequence>
<evidence type="ECO:0000313" key="1">
    <source>
        <dbReference type="EMBL" id="MTH30626.1"/>
    </source>
</evidence>
<dbReference type="OrthoDB" id="982229at2"/>
<proteinExistence type="predicted"/>
<dbReference type="EMBL" id="WMJY01000033">
    <property type="protein sequence ID" value="MTH30626.1"/>
    <property type="molecule type" value="Genomic_DNA"/>
</dbReference>
<accession>A0A7K1GP57</accession>
<comment type="caution">
    <text evidence="1">The sequence shown here is derived from an EMBL/GenBank/DDBJ whole genome shotgun (WGS) entry which is preliminary data.</text>
</comment>
<dbReference type="PROSITE" id="PS51257">
    <property type="entry name" value="PROKAR_LIPOPROTEIN"/>
    <property type="match status" value="1"/>
</dbReference>
<keyword evidence="2" id="KW-1185">Reference proteome</keyword>